<organism evidence="13 14">
    <name type="scientific">Crassostrea virginica</name>
    <name type="common">Eastern oyster</name>
    <dbReference type="NCBI Taxonomy" id="6565"/>
    <lineage>
        <taxon>Eukaryota</taxon>
        <taxon>Metazoa</taxon>
        <taxon>Spiralia</taxon>
        <taxon>Lophotrochozoa</taxon>
        <taxon>Mollusca</taxon>
        <taxon>Bivalvia</taxon>
        <taxon>Autobranchia</taxon>
        <taxon>Pteriomorphia</taxon>
        <taxon>Ostreida</taxon>
        <taxon>Ostreoidea</taxon>
        <taxon>Ostreidae</taxon>
        <taxon>Crassostrea</taxon>
    </lineage>
</organism>
<evidence type="ECO:0000256" key="1">
    <source>
        <dbReference type="ARBA" id="ARBA00002600"/>
    </source>
</evidence>
<dbReference type="GO" id="GO:0005743">
    <property type="term" value="C:mitochondrial inner membrane"/>
    <property type="evidence" value="ECO:0007669"/>
    <property type="project" value="UniProtKB-SubCell"/>
</dbReference>
<comment type="pathway">
    <text evidence="2 11">Porphyrin-containing compound metabolism; protoporphyrin-IX biosynthesis; protoporphyrin-IX from protoporphyrinogen-IX: step 1/1.</text>
</comment>
<sequence>MSTIAVLGGGIAGLSSTFFLSRLALPSVSKIVLIEGSNRLGGWIQTERLENGTILEGGPRSFRSGGRVEAKTLELVEMLGLKDDIIKVPREKMVRRLYYQGKLKVFPKDFDKWKIVRTSFKGLLKDRWILSPMDDESVKSFLEKRFGSSPEIMAFAESMFRGIYASSLDNISYKFSMFGKSGCKSLMDLNIQMANNKKELLKDESELVRRATEERWEIWGLKHGTGQIVEGLTDALKRDPRVEIVTNTPCQSVDLNSKSATLKGSNGDIVQADHLISTVLSKNLASMLPAEHEELSGFLSSVQTVSVVVVNLVYDQDLEEVPEGFGHLLPASEDPPFLGVVYDSRVFPEHGPANTTRLTVMLGGAWMKELVERVGNLNDESVLNLTKETLHKQMNITASPVFTKVHYQMDCIPQHSVGHKDTLKHIYSYINEHELPLVLTGSSYREIGVTGLIYDSLKEVLSLRQKLEDDS</sequence>
<evidence type="ECO:0000256" key="11">
    <source>
        <dbReference type="RuleBase" id="RU367069"/>
    </source>
</evidence>
<comment type="subcellular location">
    <subcellularLocation>
        <location evidence="11">Mitochondrion inner membrane</location>
    </subcellularLocation>
</comment>
<dbReference type="InterPro" id="IPR002937">
    <property type="entry name" value="Amino_oxidase"/>
</dbReference>
<protein>
    <recommendedName>
        <fullName evidence="4 11">Protoporphyrinogen oxidase</fullName>
        <ecNumber evidence="4 11">1.3.3.4</ecNumber>
    </recommendedName>
</protein>
<dbReference type="Gene3D" id="3.50.50.60">
    <property type="entry name" value="FAD/NAD(P)-binding domain"/>
    <property type="match status" value="1"/>
</dbReference>
<evidence type="ECO:0000256" key="5">
    <source>
        <dbReference type="ARBA" id="ARBA00022630"/>
    </source>
</evidence>
<comment type="cofactor">
    <cofactor evidence="11">
        <name>FAD</name>
        <dbReference type="ChEBI" id="CHEBI:57692"/>
    </cofactor>
    <text evidence="11">Binds 1 FAD per subunit.</text>
</comment>
<evidence type="ECO:0000313" key="13">
    <source>
        <dbReference type="Proteomes" id="UP000694844"/>
    </source>
</evidence>
<keyword evidence="5 11" id="KW-0285">Flavoprotein</keyword>
<comment type="catalytic activity">
    <reaction evidence="10 11">
        <text>protoporphyrinogen IX + 3 O2 = protoporphyrin IX + 3 H2O2</text>
        <dbReference type="Rhea" id="RHEA:25576"/>
        <dbReference type="ChEBI" id="CHEBI:15379"/>
        <dbReference type="ChEBI" id="CHEBI:16240"/>
        <dbReference type="ChEBI" id="CHEBI:57306"/>
        <dbReference type="ChEBI" id="CHEBI:57307"/>
        <dbReference type="EC" id="1.3.3.4"/>
    </reaction>
</comment>
<evidence type="ECO:0000256" key="8">
    <source>
        <dbReference type="ARBA" id="ARBA00023133"/>
    </source>
</evidence>
<dbReference type="OrthoDB" id="419752at2759"/>
<dbReference type="NCBIfam" id="TIGR00562">
    <property type="entry name" value="proto_IX_ox"/>
    <property type="match status" value="1"/>
</dbReference>
<dbReference type="PANTHER" id="PTHR42923:SF3">
    <property type="entry name" value="PROTOPORPHYRINOGEN OXIDASE"/>
    <property type="match status" value="1"/>
</dbReference>
<keyword evidence="6 11" id="KW-0274">FAD</keyword>
<dbReference type="Proteomes" id="UP000694844">
    <property type="component" value="Chromosome 6"/>
</dbReference>
<name>A0A8B8A9R3_CRAVI</name>
<dbReference type="RefSeq" id="XP_022286614.1">
    <property type="nucleotide sequence ID" value="XM_022430906.1"/>
</dbReference>
<reference evidence="14" key="1">
    <citation type="submission" date="2025-08" db="UniProtKB">
        <authorList>
            <consortium name="RefSeq"/>
        </authorList>
    </citation>
    <scope>IDENTIFICATION</scope>
    <source>
        <tissue evidence="14">Whole sample</tissue>
    </source>
</reference>
<dbReference type="InterPro" id="IPR036188">
    <property type="entry name" value="FAD/NAD-bd_sf"/>
</dbReference>
<dbReference type="KEGG" id="cvn:111099584"/>
<dbReference type="EC" id="1.3.3.4" evidence="4 11"/>
<evidence type="ECO:0000256" key="3">
    <source>
        <dbReference type="ARBA" id="ARBA00010551"/>
    </source>
</evidence>
<proteinExistence type="inferred from homology"/>
<dbReference type="PANTHER" id="PTHR42923">
    <property type="entry name" value="PROTOPORPHYRINOGEN OXIDASE"/>
    <property type="match status" value="1"/>
</dbReference>
<dbReference type="Pfam" id="PF01593">
    <property type="entry name" value="Amino_oxidase"/>
    <property type="match status" value="1"/>
</dbReference>
<evidence type="ECO:0000256" key="10">
    <source>
        <dbReference type="ARBA" id="ARBA00047554"/>
    </source>
</evidence>
<dbReference type="GO" id="GO:0006782">
    <property type="term" value="P:protoporphyrinogen IX biosynthetic process"/>
    <property type="evidence" value="ECO:0007669"/>
    <property type="project" value="UniProtKB-UniRule"/>
</dbReference>
<dbReference type="SUPFAM" id="SSF51905">
    <property type="entry name" value="FAD/NAD(P)-binding domain"/>
    <property type="match status" value="1"/>
</dbReference>
<evidence type="ECO:0000256" key="2">
    <source>
        <dbReference type="ARBA" id="ARBA00005073"/>
    </source>
</evidence>
<dbReference type="GO" id="GO:0004729">
    <property type="term" value="F:oxygen-dependent protoporphyrinogen oxidase activity"/>
    <property type="evidence" value="ECO:0007669"/>
    <property type="project" value="UniProtKB-UniRule"/>
</dbReference>
<keyword evidence="9 11" id="KW-0627">Porphyrin biosynthesis</keyword>
<dbReference type="SUPFAM" id="SSF54373">
    <property type="entry name" value="FAD-linked reductases, C-terminal domain"/>
    <property type="match status" value="1"/>
</dbReference>
<evidence type="ECO:0000256" key="4">
    <source>
        <dbReference type="ARBA" id="ARBA00012867"/>
    </source>
</evidence>
<evidence type="ECO:0000256" key="6">
    <source>
        <dbReference type="ARBA" id="ARBA00022827"/>
    </source>
</evidence>
<dbReference type="UniPathway" id="UPA00251">
    <property type="reaction ID" value="UER00324"/>
</dbReference>
<keyword evidence="8 11" id="KW-0350">Heme biosynthesis</keyword>
<dbReference type="GeneID" id="111099584"/>
<accession>A0A8B8A9R3</accession>
<dbReference type="AlphaFoldDB" id="A0A8B8A9R3"/>
<comment type="function">
    <text evidence="1 11">Catalyzes the 6-electron oxidation of protoporphyrinogen-IX to form protoporphyrin-IX.</text>
</comment>
<keyword evidence="13" id="KW-1185">Reference proteome</keyword>
<evidence type="ECO:0000259" key="12">
    <source>
        <dbReference type="Pfam" id="PF01593"/>
    </source>
</evidence>
<evidence type="ECO:0000256" key="7">
    <source>
        <dbReference type="ARBA" id="ARBA00023002"/>
    </source>
</evidence>
<evidence type="ECO:0000313" key="14">
    <source>
        <dbReference type="RefSeq" id="XP_022286614.1"/>
    </source>
</evidence>
<evidence type="ECO:0000256" key="9">
    <source>
        <dbReference type="ARBA" id="ARBA00023244"/>
    </source>
</evidence>
<dbReference type="InterPro" id="IPR050464">
    <property type="entry name" value="Zeta_carotene_desat/Oxidored"/>
</dbReference>
<feature type="domain" description="Amine oxidase" evidence="12">
    <location>
        <begin position="30"/>
        <end position="420"/>
    </location>
</feature>
<dbReference type="InterPro" id="IPR004572">
    <property type="entry name" value="Protoporphyrinogen_oxidase"/>
</dbReference>
<keyword evidence="7 11" id="KW-0560">Oxidoreductase</keyword>
<gene>
    <name evidence="14" type="primary">LOC111099584</name>
</gene>
<comment type="similarity">
    <text evidence="3 11">Belongs to the protoporphyrinogen/coproporphyrinogen oxidase family. Protoporphyrinogen oxidase subfamily.</text>
</comment>